<feature type="domain" description="AMP-dependent synthetase/ligase" evidence="3">
    <location>
        <begin position="91"/>
        <end position="510"/>
    </location>
</feature>
<dbReference type="Proteomes" id="UP000242474">
    <property type="component" value="Unassembled WGS sequence"/>
</dbReference>
<protein>
    <submittedName>
        <fullName evidence="4">Acetyl-CoA synthetase-like protein</fullName>
    </submittedName>
</protein>
<dbReference type="STRING" id="763665.A0A2G5BEY5"/>
<keyword evidence="5" id="KW-1185">Reference proteome</keyword>
<evidence type="ECO:0000259" key="3">
    <source>
        <dbReference type="Pfam" id="PF00501"/>
    </source>
</evidence>
<proteinExistence type="predicted"/>
<evidence type="ECO:0000256" key="1">
    <source>
        <dbReference type="ARBA" id="ARBA00022741"/>
    </source>
</evidence>
<evidence type="ECO:0000313" key="5">
    <source>
        <dbReference type="Proteomes" id="UP000242474"/>
    </source>
</evidence>
<dbReference type="SUPFAM" id="SSF56801">
    <property type="entry name" value="Acetyl-CoA synthetase-like"/>
    <property type="match status" value="1"/>
</dbReference>
<organism evidence="4 5">
    <name type="scientific">Coemansia reversa (strain ATCC 12441 / NRRL 1564)</name>
    <dbReference type="NCBI Taxonomy" id="763665"/>
    <lineage>
        <taxon>Eukaryota</taxon>
        <taxon>Fungi</taxon>
        <taxon>Fungi incertae sedis</taxon>
        <taxon>Zoopagomycota</taxon>
        <taxon>Kickxellomycotina</taxon>
        <taxon>Kickxellomycetes</taxon>
        <taxon>Kickxellales</taxon>
        <taxon>Kickxellaceae</taxon>
        <taxon>Coemansia</taxon>
    </lineage>
</organism>
<dbReference type="AlphaFoldDB" id="A0A2G5BEY5"/>
<dbReference type="Pfam" id="PF00501">
    <property type="entry name" value="AMP-binding"/>
    <property type="match status" value="1"/>
</dbReference>
<evidence type="ECO:0000256" key="2">
    <source>
        <dbReference type="ARBA" id="ARBA00022840"/>
    </source>
</evidence>
<sequence length="684" mass="73950">MFADPAVLVLAIAAVVAGGVYFYYFSPQANQPDIHPLQLAHQASVSRVRESVSESPVYRSKSAPEGSPLFSTPAAELKTLCDVLRVGRRAQRPDAVQTEAGGKLFTVSTEAMTARAQALAGGLMRLLETRTGTARAAAIFLPSGVEFLLAYQACIEAGVTAIPIAAAEPISSAGAIIEHAKPSALITTAELAMELTSSLGAAVMPAHVVVAGSLDDSDTATILKKVAEVSLFDDLEQGAVLDKDAEVKPADPVYVLYSADEPNNLRGVVITHANALAALAGLTSSLPPAQKPANEDVFLSVAPMAVGANLNFINLALLQGCSIAVSETVDAEEFAAMAYLVKPTFTYLDPVVARDLVQLFYSHIDKYPKLENKIFNTGYRRAVDSLMRGILPKINFWDLTYFRHYRNVIGGRLRLMYVDGLMTPAKSLEWLRVLHGAKVIPIFGTRETSAIATTGQFYDYASAIDTHNVGAPLTCNEIKVVDAKDVGLSAEDQPNPRGTIAVRGSNVTAALWNVHESAVHADEWLLTSYYGECLPNGTLSVLGSRDNVIKSALCPTGYIFVEQLERVITSSPAINDVCVVARPNSKSIGMVIYPRPMELFDAGTRLKREYKLDQIDNYPWCFDYIREKVVEAVRESRSYQWLAQLPSDLIRIKLVSEPFTTKNGLAHVDGTNNRSGAKSILNLG</sequence>
<dbReference type="GO" id="GO:0005524">
    <property type="term" value="F:ATP binding"/>
    <property type="evidence" value="ECO:0007669"/>
    <property type="project" value="UniProtKB-KW"/>
</dbReference>
<dbReference type="InterPro" id="IPR000873">
    <property type="entry name" value="AMP-dep_synth/lig_dom"/>
</dbReference>
<dbReference type="Gene3D" id="3.40.50.12780">
    <property type="entry name" value="N-terminal domain of ligase-like"/>
    <property type="match status" value="1"/>
</dbReference>
<keyword evidence="2" id="KW-0067">ATP-binding</keyword>
<dbReference type="GO" id="GO:0004467">
    <property type="term" value="F:long-chain fatty acid-CoA ligase activity"/>
    <property type="evidence" value="ECO:0007669"/>
    <property type="project" value="TreeGrafter"/>
</dbReference>
<dbReference type="EMBL" id="KZ303494">
    <property type="protein sequence ID" value="PIA17552.1"/>
    <property type="molecule type" value="Genomic_DNA"/>
</dbReference>
<evidence type="ECO:0000313" key="4">
    <source>
        <dbReference type="EMBL" id="PIA17552.1"/>
    </source>
</evidence>
<reference evidence="4 5" key="1">
    <citation type="journal article" date="2015" name="Genome Biol. Evol.">
        <title>Phylogenomic analyses indicate that early fungi evolved digesting cell walls of algal ancestors of land plants.</title>
        <authorList>
            <person name="Chang Y."/>
            <person name="Wang S."/>
            <person name="Sekimoto S."/>
            <person name="Aerts A.L."/>
            <person name="Choi C."/>
            <person name="Clum A."/>
            <person name="LaButti K.M."/>
            <person name="Lindquist E.A."/>
            <person name="Yee Ngan C."/>
            <person name="Ohm R.A."/>
            <person name="Salamov A.A."/>
            <person name="Grigoriev I.V."/>
            <person name="Spatafora J.W."/>
            <person name="Berbee M.L."/>
        </authorList>
    </citation>
    <scope>NUCLEOTIDE SEQUENCE [LARGE SCALE GENOMIC DNA]</scope>
    <source>
        <strain evidence="4 5">NRRL 1564</strain>
    </source>
</reference>
<dbReference type="InterPro" id="IPR042099">
    <property type="entry name" value="ANL_N_sf"/>
</dbReference>
<name>A0A2G5BEY5_COERN</name>
<gene>
    <name evidence="4" type="ORF">COEREDRAFT_86160</name>
</gene>
<accession>A0A2G5BEY5</accession>
<keyword evidence="1" id="KW-0547">Nucleotide-binding</keyword>
<dbReference type="PANTHER" id="PTHR43272">
    <property type="entry name" value="LONG-CHAIN-FATTY-ACID--COA LIGASE"/>
    <property type="match status" value="1"/>
</dbReference>
<dbReference type="OrthoDB" id="1700726at2759"/>
<dbReference type="GO" id="GO:0016020">
    <property type="term" value="C:membrane"/>
    <property type="evidence" value="ECO:0007669"/>
    <property type="project" value="TreeGrafter"/>
</dbReference>
<dbReference type="PANTHER" id="PTHR43272:SF33">
    <property type="entry name" value="AMP-BINDING DOMAIN-CONTAINING PROTEIN-RELATED"/>
    <property type="match status" value="1"/>
</dbReference>